<feature type="compositionally biased region" description="Polar residues" evidence="1">
    <location>
        <begin position="231"/>
        <end position="244"/>
    </location>
</feature>
<dbReference type="EMBL" id="KV454294">
    <property type="protein sequence ID" value="ODQ73279.1"/>
    <property type="molecule type" value="Genomic_DNA"/>
</dbReference>
<proteinExistence type="predicted"/>
<feature type="transmembrane region" description="Helical" evidence="2">
    <location>
        <begin position="182"/>
        <end position="204"/>
    </location>
</feature>
<keyword evidence="2" id="KW-0812">Transmembrane</keyword>
<dbReference type="OrthoDB" id="10577619at2759"/>
<accession>A0A1E3Q6F2</accession>
<name>A0A1E3Q6F2_LIPST</name>
<dbReference type="AlphaFoldDB" id="A0A1E3Q6F2"/>
<protein>
    <submittedName>
        <fullName evidence="3">Uncharacterized protein</fullName>
    </submittedName>
</protein>
<dbReference type="Proteomes" id="UP000094385">
    <property type="component" value="Unassembled WGS sequence"/>
</dbReference>
<keyword evidence="4" id="KW-1185">Reference proteome</keyword>
<feature type="compositionally biased region" description="Polar residues" evidence="1">
    <location>
        <begin position="15"/>
        <end position="30"/>
    </location>
</feature>
<feature type="compositionally biased region" description="Polar residues" evidence="1">
    <location>
        <begin position="289"/>
        <end position="305"/>
    </location>
</feature>
<organism evidence="3 4">
    <name type="scientific">Lipomyces starkeyi NRRL Y-11557</name>
    <dbReference type="NCBI Taxonomy" id="675824"/>
    <lineage>
        <taxon>Eukaryota</taxon>
        <taxon>Fungi</taxon>
        <taxon>Dikarya</taxon>
        <taxon>Ascomycota</taxon>
        <taxon>Saccharomycotina</taxon>
        <taxon>Lipomycetes</taxon>
        <taxon>Lipomycetales</taxon>
        <taxon>Lipomycetaceae</taxon>
        <taxon>Lipomyces</taxon>
    </lineage>
</organism>
<evidence type="ECO:0000313" key="4">
    <source>
        <dbReference type="Proteomes" id="UP000094385"/>
    </source>
</evidence>
<evidence type="ECO:0000256" key="2">
    <source>
        <dbReference type="SAM" id="Phobius"/>
    </source>
</evidence>
<reference evidence="3 4" key="1">
    <citation type="journal article" date="2016" name="Proc. Natl. Acad. Sci. U.S.A.">
        <title>Comparative genomics of biotechnologically important yeasts.</title>
        <authorList>
            <person name="Riley R."/>
            <person name="Haridas S."/>
            <person name="Wolfe K.H."/>
            <person name="Lopes M.R."/>
            <person name="Hittinger C.T."/>
            <person name="Goeker M."/>
            <person name="Salamov A.A."/>
            <person name="Wisecaver J.H."/>
            <person name="Long T.M."/>
            <person name="Calvey C.H."/>
            <person name="Aerts A.L."/>
            <person name="Barry K.W."/>
            <person name="Choi C."/>
            <person name="Clum A."/>
            <person name="Coughlan A.Y."/>
            <person name="Deshpande S."/>
            <person name="Douglass A.P."/>
            <person name="Hanson S.J."/>
            <person name="Klenk H.-P."/>
            <person name="LaButti K.M."/>
            <person name="Lapidus A."/>
            <person name="Lindquist E.A."/>
            <person name="Lipzen A.M."/>
            <person name="Meier-Kolthoff J.P."/>
            <person name="Ohm R.A."/>
            <person name="Otillar R.P."/>
            <person name="Pangilinan J.L."/>
            <person name="Peng Y."/>
            <person name="Rokas A."/>
            <person name="Rosa C.A."/>
            <person name="Scheuner C."/>
            <person name="Sibirny A.A."/>
            <person name="Slot J.C."/>
            <person name="Stielow J.B."/>
            <person name="Sun H."/>
            <person name="Kurtzman C.P."/>
            <person name="Blackwell M."/>
            <person name="Grigoriev I.V."/>
            <person name="Jeffries T.W."/>
        </authorList>
    </citation>
    <scope>NUCLEOTIDE SEQUENCE [LARGE SCALE GENOMIC DNA]</scope>
    <source>
        <strain evidence="3 4">NRRL Y-11557</strain>
    </source>
</reference>
<feature type="region of interest" description="Disordered" evidence="1">
    <location>
        <begin position="214"/>
        <end position="272"/>
    </location>
</feature>
<dbReference type="STRING" id="675824.A0A1E3Q6F2"/>
<feature type="region of interest" description="Disordered" evidence="1">
    <location>
        <begin position="346"/>
        <end position="379"/>
    </location>
</feature>
<feature type="region of interest" description="Disordered" evidence="1">
    <location>
        <begin position="288"/>
        <end position="307"/>
    </location>
</feature>
<feature type="region of interest" description="Disordered" evidence="1">
    <location>
        <begin position="1"/>
        <end position="30"/>
    </location>
</feature>
<keyword evidence="2" id="KW-0472">Membrane</keyword>
<evidence type="ECO:0000256" key="1">
    <source>
        <dbReference type="SAM" id="MobiDB-lite"/>
    </source>
</evidence>
<gene>
    <name evidence="3" type="ORF">LIPSTDRAFT_104895</name>
</gene>
<evidence type="ECO:0000313" key="3">
    <source>
        <dbReference type="EMBL" id="ODQ73279.1"/>
    </source>
</evidence>
<feature type="compositionally biased region" description="Low complexity" evidence="1">
    <location>
        <begin position="1"/>
        <end position="14"/>
    </location>
</feature>
<keyword evidence="2" id="KW-1133">Transmembrane helix</keyword>
<sequence length="400" mass="42239">MVPSLSTTPYLSSTRGSVSQTTRLSGPASSMLGTVRWSSQSLTAVVSASASATNSGSILRLSSASASPSRIFVARSSSTTSTAATSSSIGNSRMASSSSTESAGTSLFQSLSSTSTSSPILSSSKLTLTSASTIASASTASLFISTTSTTSFSSSITPIASSASSTINTDPVSQLSSRQKTVIASVVGSLGSVLIIAIIFFFFIRQRRRRHSDSHRIFTHSQPRYPPAAAQVTSTPRSHMTQTYAQAQTPPPTSSTQRSYPPSSSASDLSHPRFLGSFFTRSRRDTGASHLSNSIQGMSSPSAVEQSGFMKISGRKLERWQDPELASIHSLSGRIYDRDGREIVRPVAGPSTLEDLRHDEEQDQSVGRRSSNESFGADDGQYYYYVGTSTIPGASSNRPP</sequence>
<feature type="compositionally biased region" description="Polar residues" evidence="1">
    <location>
        <begin position="364"/>
        <end position="374"/>
    </location>
</feature>
<feature type="compositionally biased region" description="Low complexity" evidence="1">
    <location>
        <begin position="254"/>
        <end position="267"/>
    </location>
</feature>